<feature type="region of interest" description="Disordered" evidence="3">
    <location>
        <begin position="175"/>
        <end position="204"/>
    </location>
</feature>
<feature type="compositionally biased region" description="Polar residues" evidence="3">
    <location>
        <begin position="177"/>
        <end position="197"/>
    </location>
</feature>
<gene>
    <name evidence="4" type="ORF">QBC46DRAFT_381072</name>
</gene>
<dbReference type="FunFam" id="2.40.160.120:FF:000016">
    <property type="entry name" value="Oxysterol binding protein (Orp8), putative"/>
    <property type="match status" value="1"/>
</dbReference>
<dbReference type="Proteomes" id="UP001303473">
    <property type="component" value="Unassembled WGS sequence"/>
</dbReference>
<comment type="similarity">
    <text evidence="1 2">Belongs to the OSBP family.</text>
</comment>
<dbReference type="GO" id="GO:0032934">
    <property type="term" value="F:sterol binding"/>
    <property type="evidence" value="ECO:0007669"/>
    <property type="project" value="TreeGrafter"/>
</dbReference>
<dbReference type="AlphaFoldDB" id="A0AAN6NE42"/>
<accession>A0AAN6NE42</accession>
<dbReference type="InterPro" id="IPR000648">
    <property type="entry name" value="Oxysterol-bd"/>
</dbReference>
<dbReference type="PROSITE" id="PS01013">
    <property type="entry name" value="OSBP"/>
    <property type="match status" value="1"/>
</dbReference>
<sequence>MSSSTSSSSSPPATSTPASTVSEPASTTAVPEVNESEGSKLKTFLSILRKFIGVADLAAVRFSLPSQLLEPTPNLEYWNYLDSPNAFIAIGTADDPVDRMLEVLRFWFTKDLKYAKGKPCKPYNSCLGEFFRCNWETEDDAPRINTKALQSSAPGSGASSLKSGKLSVKAGLGDSRGASTVSVVPQTNANGNGKPVTSSSSSSKPIRISYLTEQTSHHPPVSAFYISCPEKGLHARGYDQITAKFTGTSIKVMPGEHNLGIFITVEKRDNETYQLTHPAAHLGGLLRGALSVTVGDMAYITCPETKLKAILHYFDEGWLGRSTNKVEGIIFRYDPDNDRYSRIRDVPEEDILVRLGGPWKEKVVFTMGPKPVDSHPKEKQTTIIDLAPLSVAPKVIPPMEQQLPHESLRLWGDVTKAIHSRQFSRATTIKQQLEEAQREKAREREKTGEVWKPVFFEQATDKAGKPSLSEQGRKVLERAQKEEWSMEGIVS</sequence>
<dbReference type="InterPro" id="IPR018494">
    <property type="entry name" value="Oxysterol-bd_CS"/>
</dbReference>
<evidence type="ECO:0008006" key="6">
    <source>
        <dbReference type="Google" id="ProtNLM"/>
    </source>
</evidence>
<dbReference type="Gene3D" id="2.40.160.120">
    <property type="match status" value="1"/>
</dbReference>
<keyword evidence="5" id="KW-1185">Reference proteome</keyword>
<dbReference type="EMBL" id="MU853777">
    <property type="protein sequence ID" value="KAK3942057.1"/>
    <property type="molecule type" value="Genomic_DNA"/>
</dbReference>
<evidence type="ECO:0000256" key="2">
    <source>
        <dbReference type="RuleBase" id="RU003844"/>
    </source>
</evidence>
<comment type="caution">
    <text evidence="4">The sequence shown here is derived from an EMBL/GenBank/DDBJ whole genome shotgun (WGS) entry which is preliminary data.</text>
</comment>
<dbReference type="GO" id="GO:0016020">
    <property type="term" value="C:membrane"/>
    <property type="evidence" value="ECO:0007669"/>
    <property type="project" value="TreeGrafter"/>
</dbReference>
<proteinExistence type="inferred from homology"/>
<dbReference type="GO" id="GO:0005829">
    <property type="term" value="C:cytosol"/>
    <property type="evidence" value="ECO:0007669"/>
    <property type="project" value="TreeGrafter"/>
</dbReference>
<dbReference type="PANTHER" id="PTHR10972:SF212">
    <property type="entry name" value="OXYSTEROL-BINDING PROTEIN-LIKE PROTEIN 1"/>
    <property type="match status" value="1"/>
</dbReference>
<dbReference type="SUPFAM" id="SSF144000">
    <property type="entry name" value="Oxysterol-binding protein-like"/>
    <property type="match status" value="1"/>
</dbReference>
<protein>
    <recommendedName>
        <fullName evidence="6">Oxysterol-binding protein-like protein 1</fullName>
    </recommendedName>
</protein>
<name>A0AAN6NE42_9PEZI</name>
<evidence type="ECO:0000256" key="1">
    <source>
        <dbReference type="ARBA" id="ARBA00008842"/>
    </source>
</evidence>
<dbReference type="PANTHER" id="PTHR10972">
    <property type="entry name" value="OXYSTEROL-BINDING PROTEIN-RELATED"/>
    <property type="match status" value="1"/>
</dbReference>
<dbReference type="Pfam" id="PF01237">
    <property type="entry name" value="Oxysterol_BP"/>
    <property type="match status" value="1"/>
</dbReference>
<evidence type="ECO:0000313" key="5">
    <source>
        <dbReference type="Proteomes" id="UP001303473"/>
    </source>
</evidence>
<feature type="compositionally biased region" description="Low complexity" evidence="3">
    <location>
        <begin position="1"/>
        <end position="29"/>
    </location>
</feature>
<evidence type="ECO:0000256" key="3">
    <source>
        <dbReference type="SAM" id="MobiDB-lite"/>
    </source>
</evidence>
<dbReference type="InterPro" id="IPR037239">
    <property type="entry name" value="OSBP_sf"/>
</dbReference>
<evidence type="ECO:0000313" key="4">
    <source>
        <dbReference type="EMBL" id="KAK3942057.1"/>
    </source>
</evidence>
<dbReference type="Gene3D" id="3.30.70.3490">
    <property type="match status" value="1"/>
</dbReference>
<organism evidence="4 5">
    <name type="scientific">Diplogelasinospora grovesii</name>
    <dbReference type="NCBI Taxonomy" id="303347"/>
    <lineage>
        <taxon>Eukaryota</taxon>
        <taxon>Fungi</taxon>
        <taxon>Dikarya</taxon>
        <taxon>Ascomycota</taxon>
        <taxon>Pezizomycotina</taxon>
        <taxon>Sordariomycetes</taxon>
        <taxon>Sordariomycetidae</taxon>
        <taxon>Sordariales</taxon>
        <taxon>Diplogelasinosporaceae</taxon>
        <taxon>Diplogelasinospora</taxon>
    </lineage>
</organism>
<feature type="region of interest" description="Disordered" evidence="3">
    <location>
        <begin position="1"/>
        <end position="34"/>
    </location>
</feature>
<reference evidence="5" key="1">
    <citation type="journal article" date="2023" name="Mol. Phylogenet. Evol.">
        <title>Genome-scale phylogeny and comparative genomics of the fungal order Sordariales.</title>
        <authorList>
            <person name="Hensen N."/>
            <person name="Bonometti L."/>
            <person name="Westerberg I."/>
            <person name="Brannstrom I.O."/>
            <person name="Guillou S."/>
            <person name="Cros-Aarteil S."/>
            <person name="Calhoun S."/>
            <person name="Haridas S."/>
            <person name="Kuo A."/>
            <person name="Mondo S."/>
            <person name="Pangilinan J."/>
            <person name="Riley R."/>
            <person name="LaButti K."/>
            <person name="Andreopoulos B."/>
            <person name="Lipzen A."/>
            <person name="Chen C."/>
            <person name="Yan M."/>
            <person name="Daum C."/>
            <person name="Ng V."/>
            <person name="Clum A."/>
            <person name="Steindorff A."/>
            <person name="Ohm R.A."/>
            <person name="Martin F."/>
            <person name="Silar P."/>
            <person name="Natvig D.O."/>
            <person name="Lalanne C."/>
            <person name="Gautier V."/>
            <person name="Ament-Velasquez S.L."/>
            <person name="Kruys A."/>
            <person name="Hutchinson M.I."/>
            <person name="Powell A.J."/>
            <person name="Barry K."/>
            <person name="Miller A.N."/>
            <person name="Grigoriev I.V."/>
            <person name="Debuchy R."/>
            <person name="Gladieux P."/>
            <person name="Hiltunen Thoren M."/>
            <person name="Johannesson H."/>
        </authorList>
    </citation>
    <scope>NUCLEOTIDE SEQUENCE [LARGE SCALE GENOMIC DNA]</scope>
    <source>
        <strain evidence="5">CBS 340.73</strain>
    </source>
</reference>